<evidence type="ECO:0000313" key="2">
    <source>
        <dbReference type="EMBL" id="KXH80462.1"/>
    </source>
</evidence>
<keyword evidence="1" id="KW-0472">Membrane</keyword>
<sequence>MGRKKLLYLISAFAIAGLILFLFIYSPKNENKFILADIKVEIKGKIKKKVAVRKNLFTHTLISRFNKTDTLIFLGESIDSVNVGDNFLKYKDSPFFYVLKQEKKVKKLKYVSIPKSILTDENFPKEWKDSCKTAWRSVVVDN</sequence>
<comment type="caution">
    <text evidence="2">The sequence shown here is derived from an EMBL/GenBank/DDBJ whole genome shotgun (WGS) entry which is preliminary data.</text>
</comment>
<dbReference type="OrthoDB" id="1255836at2"/>
<gene>
    <name evidence="2" type="ORF">AU378_18870</name>
</gene>
<organism evidence="2 3">
    <name type="scientific">Chryseobacterium kwangjuense</name>
    <dbReference type="NCBI Taxonomy" id="267125"/>
    <lineage>
        <taxon>Bacteria</taxon>
        <taxon>Pseudomonadati</taxon>
        <taxon>Bacteroidota</taxon>
        <taxon>Flavobacteriia</taxon>
        <taxon>Flavobacteriales</taxon>
        <taxon>Weeksellaceae</taxon>
        <taxon>Chryseobacterium group</taxon>
        <taxon>Chryseobacterium</taxon>
    </lineage>
</organism>
<reference evidence="3" key="1">
    <citation type="submission" date="2015-12" db="EMBL/GenBank/DDBJ databases">
        <title>Genome sequence of a biocontrol rhizobacterium Chryseobacterium kwangjuense strain KJ1R5 isolated from pepper (Capsicum annuum L.).</title>
        <authorList>
            <person name="Jeong J.-J."/>
            <person name="Park H."/>
            <person name="Mannaa M."/>
            <person name="Sang M.K."/>
            <person name="Choi I.-G."/>
            <person name="Kim K.D."/>
        </authorList>
    </citation>
    <scope>NUCLEOTIDE SEQUENCE [LARGE SCALE GENOMIC DNA]</scope>
    <source>
        <strain evidence="3">KJ1R5</strain>
    </source>
</reference>
<accession>A0A135W6V2</accession>
<evidence type="ECO:0000313" key="3">
    <source>
        <dbReference type="Proteomes" id="UP000070513"/>
    </source>
</evidence>
<dbReference type="AlphaFoldDB" id="A0A135W6V2"/>
<dbReference type="Proteomes" id="UP000070513">
    <property type="component" value="Unassembled WGS sequence"/>
</dbReference>
<protein>
    <submittedName>
        <fullName evidence="2">Uncharacterized protein</fullName>
    </submittedName>
</protein>
<proteinExistence type="predicted"/>
<evidence type="ECO:0000256" key="1">
    <source>
        <dbReference type="SAM" id="Phobius"/>
    </source>
</evidence>
<keyword evidence="1" id="KW-1133">Transmembrane helix</keyword>
<name>A0A135W6V2_9FLAO</name>
<feature type="transmembrane region" description="Helical" evidence="1">
    <location>
        <begin position="6"/>
        <end position="25"/>
    </location>
</feature>
<dbReference type="RefSeq" id="WP_062652952.1">
    <property type="nucleotide sequence ID" value="NZ_LPUR01000017.1"/>
</dbReference>
<reference evidence="2 3" key="2">
    <citation type="journal article" date="2016" name="Genome Announc.">
        <title>Draft Genome Sequence of a Biocontrol Rhizobacterium, Chryseobacterium kwangjuense Strain KJ1R5, Isolated from Pepper (Capsicum annuum).</title>
        <authorList>
            <person name="Jeong J.J."/>
            <person name="Park H."/>
            <person name="Park B.H."/>
            <person name="Mannaa M."/>
            <person name="Sang M.K."/>
            <person name="Choi I.G."/>
            <person name="Kim K.D."/>
        </authorList>
    </citation>
    <scope>NUCLEOTIDE SEQUENCE [LARGE SCALE GENOMIC DNA]</scope>
    <source>
        <strain evidence="2 3">KJ1R5</strain>
    </source>
</reference>
<keyword evidence="1" id="KW-0812">Transmembrane</keyword>
<dbReference type="EMBL" id="LPUR01000017">
    <property type="protein sequence ID" value="KXH80462.1"/>
    <property type="molecule type" value="Genomic_DNA"/>
</dbReference>